<evidence type="ECO:0000313" key="3">
    <source>
        <dbReference type="Proteomes" id="UP001597308"/>
    </source>
</evidence>
<feature type="region of interest" description="Disordered" evidence="1">
    <location>
        <begin position="834"/>
        <end position="945"/>
    </location>
</feature>
<keyword evidence="3" id="KW-1185">Reference proteome</keyword>
<feature type="region of interest" description="Disordered" evidence="1">
    <location>
        <begin position="78"/>
        <end position="100"/>
    </location>
</feature>
<dbReference type="PANTHER" id="PTHR11102">
    <property type="entry name" value="SEL-1-LIKE PROTEIN"/>
    <property type="match status" value="1"/>
</dbReference>
<reference evidence="3" key="1">
    <citation type="journal article" date="2019" name="Int. J. Syst. Evol. Microbiol.">
        <title>The Global Catalogue of Microorganisms (GCM) 10K type strain sequencing project: providing services to taxonomists for standard genome sequencing and annotation.</title>
        <authorList>
            <consortium name="The Broad Institute Genomics Platform"/>
            <consortium name="The Broad Institute Genome Sequencing Center for Infectious Disease"/>
            <person name="Wu L."/>
            <person name="Ma J."/>
        </authorList>
    </citation>
    <scope>NUCLEOTIDE SEQUENCE [LARGE SCALE GENOMIC DNA]</scope>
    <source>
        <strain evidence="3">KCTC 23707</strain>
    </source>
</reference>
<sequence>MSFSDQRHATAPAEDEAPAGSALDRLAKRLAASRGETSSAPRRDLEQLVDMLARRNIQTEDRLTDALEGLARWAGRAEGEQAPSVAPRPAAPPPDAPRPATLRSALAEIAARQKDLDARDVRPAAAKPEPASVAPALSANEAVIADMRRQIEALAGAVDGLPTRSDVDGLLREIASVAARCDAERPARLDPTSLKAIEALVVEVDRMRNDAASPQMLARFAEEVTGLSRQLEAIGPSNAEAIETLARHIDDIRGELAHFTKVGAVDGLASDIQALVARLDEQEAAAARRSEDSARMESVLRAEIEALSPAPALDAFAQRLDALTAQLGQRGSVSPKLQALPEKVEALSGKIDALAENSGLADVGPKVDAIARKLAEPAAAHPALASLSGKVESLHGKMDSLAAAALTRAADVERIADAVRNELAALAEPNGIEAVGRRIESLAQQLAERPSAAPAVLALSERVSDLSTQIEDVAVAAQARGSSFERIEEAVRGIAEHLVATAAGPSAGPDALVGIEQRIVGLINNLDRTDGRIDDLNAGFAALAARVEQSCAAVARDAGQAAADAVRESFVERDSGEPAGGHGVGMLDLAEALGELRAAAVRNDRRTADTLDAVRMTLDRLADRMDALAAGGWPAERPAYDDRPLTAPAPAVDPIEAARAAARRAMAEAIENEPEPVRVRAAAPVAAPATAAPAITASRAPIEDDVFDLPMEPAAPTVRAPEPAPDTPAAAPSAASFIAAARRAAIQPSSELDDEPSRPSAKAKRAKGPGVRLPDVTGLVSTLKARRRPIVIALAAALIVLGVVKLANSLHDDPAESAPTAHSPQSDLVVPAAPQAAAPAPAAAPEIETPRAEARRQEAPEPAPLAERRADPVPPPTASEPSAAPKPGAQLSPPRAPAKDMTDFAFSQTLGPAPQKFEPPSTSADGLTTGSINRSANPDALPDSIGGATLRMRAVQGDPSAQLEIADRFLDGRGVPADAAAAARWLEKAAAQGLAPAQHRLGSMYEKGRGVPRDILTARRWYEQAAASGNVRAMHNLGVIYAEGGLGKPDFGAASVWFRMAAERGLADSQYNLAVLQARGLGGKRDLAEAYKWFALASRQGDQDAGRKRDEVAKALGANLTAAQQATDAFRARVVDDSANEAPTPPGGWDQASGSSARSARATPASLR</sequence>
<evidence type="ECO:0008006" key="4">
    <source>
        <dbReference type="Google" id="ProtNLM"/>
    </source>
</evidence>
<gene>
    <name evidence="2" type="ORF">ACFSCV_16055</name>
</gene>
<name>A0ABW4KAH8_9HYPH</name>
<dbReference type="EMBL" id="JBHUER010000010">
    <property type="protein sequence ID" value="MFD1704521.1"/>
    <property type="molecule type" value="Genomic_DNA"/>
</dbReference>
<proteinExistence type="predicted"/>
<feature type="region of interest" description="Disordered" evidence="1">
    <location>
        <begin position="745"/>
        <end position="774"/>
    </location>
</feature>
<feature type="compositionally biased region" description="Low complexity" evidence="1">
    <location>
        <begin position="834"/>
        <end position="847"/>
    </location>
</feature>
<feature type="compositionally biased region" description="Basic and acidic residues" evidence="1">
    <location>
        <begin position="848"/>
        <end position="859"/>
    </location>
</feature>
<dbReference type="PANTHER" id="PTHR11102:SF160">
    <property type="entry name" value="ERAD-ASSOCIATED E3 UBIQUITIN-PROTEIN LIGASE COMPONENT HRD3"/>
    <property type="match status" value="1"/>
</dbReference>
<dbReference type="InterPro" id="IPR050767">
    <property type="entry name" value="Sel1_AlgK"/>
</dbReference>
<comment type="caution">
    <text evidence="2">The sequence shown here is derived from an EMBL/GenBank/DDBJ whole genome shotgun (WGS) entry which is preliminary data.</text>
</comment>
<dbReference type="SMART" id="SM00671">
    <property type="entry name" value="SEL1"/>
    <property type="match status" value="4"/>
</dbReference>
<dbReference type="RefSeq" id="WP_378800571.1">
    <property type="nucleotide sequence ID" value="NZ_JBHUER010000010.1"/>
</dbReference>
<protein>
    <recommendedName>
        <fullName evidence="4">Peptidoglycan-binding protein</fullName>
    </recommendedName>
</protein>
<feature type="region of interest" description="Disordered" evidence="1">
    <location>
        <begin position="713"/>
        <end position="733"/>
    </location>
</feature>
<dbReference type="InterPro" id="IPR006597">
    <property type="entry name" value="Sel1-like"/>
</dbReference>
<evidence type="ECO:0000313" key="2">
    <source>
        <dbReference type="EMBL" id="MFD1704521.1"/>
    </source>
</evidence>
<organism evidence="2 3">
    <name type="scientific">Methylopila henanensis</name>
    <dbReference type="NCBI Taxonomy" id="873516"/>
    <lineage>
        <taxon>Bacteria</taxon>
        <taxon>Pseudomonadati</taxon>
        <taxon>Pseudomonadota</taxon>
        <taxon>Alphaproteobacteria</taxon>
        <taxon>Hyphomicrobiales</taxon>
        <taxon>Methylopilaceae</taxon>
        <taxon>Methylopila</taxon>
    </lineage>
</organism>
<dbReference type="SUPFAM" id="SSF81901">
    <property type="entry name" value="HCP-like"/>
    <property type="match status" value="1"/>
</dbReference>
<feature type="compositionally biased region" description="Polar residues" evidence="1">
    <location>
        <begin position="920"/>
        <end position="936"/>
    </location>
</feature>
<accession>A0ABW4KAH8</accession>
<dbReference type="Pfam" id="PF08238">
    <property type="entry name" value="Sel1"/>
    <property type="match status" value="4"/>
</dbReference>
<feature type="region of interest" description="Disordered" evidence="1">
    <location>
        <begin position="1131"/>
        <end position="1168"/>
    </location>
</feature>
<feature type="compositionally biased region" description="Low complexity" evidence="1">
    <location>
        <begin position="1152"/>
        <end position="1168"/>
    </location>
</feature>
<dbReference type="InterPro" id="IPR011990">
    <property type="entry name" value="TPR-like_helical_dom_sf"/>
</dbReference>
<dbReference type="Proteomes" id="UP001597308">
    <property type="component" value="Unassembled WGS sequence"/>
</dbReference>
<dbReference type="Gene3D" id="1.25.40.10">
    <property type="entry name" value="Tetratricopeptide repeat domain"/>
    <property type="match status" value="1"/>
</dbReference>
<evidence type="ECO:0000256" key="1">
    <source>
        <dbReference type="SAM" id="MobiDB-lite"/>
    </source>
</evidence>
<feature type="region of interest" description="Disordered" evidence="1">
    <location>
        <begin position="1"/>
        <end position="44"/>
    </location>
</feature>